<dbReference type="PANTHER" id="PTHR33103">
    <property type="entry name" value="OS01G0153900 PROTEIN"/>
    <property type="match status" value="1"/>
</dbReference>
<sequence length="477" mass="54012">MSSRSKKRKTNTTPVVDEFKFFLKAMINKERTKVLFLEVDSDFADVLLSFLTLPLGTIVRILEKHYRDKAVPVFGSLNTLRKGLKNVNSCTWRCSEMLLHPRNSFEEECRKLKVNVISEDHMQDPIHLYPGQLHTWIFVYHNVDDTEPTRYFTCGDLNCKKEGYLYVSVYYGAGKCDHCGQSLSIELSIRETNTGVNDGGVFTRKMSFLISDDLQIMPNVPASIIQTLRNLGISGTDGVELWNMCVGFSEIMDLLKVSLFSETPLTDVILNKGHEMDSATVNSEQGISPHQMETNTSPNSKKIIVKAMIQKSTNKLLFIQAEEDFVDFLFSFLTIPLGGVVGLLGSKTFLGSVDNFYRSIENLDSDKHMKNPGTKEGLLKPMLPPMYGSENQIFPINERTPTLYYYPNYEESTEFASHSPEIIYKDTKNFEDETENGSLMCFKDPRRGRSFIKGPEVFLVTDDLNVVSSSMGSKLVL</sequence>
<dbReference type="InterPro" id="IPR007750">
    <property type="entry name" value="DUF674"/>
</dbReference>
<evidence type="ECO:0000313" key="2">
    <source>
        <dbReference type="Proteomes" id="UP000826271"/>
    </source>
</evidence>
<reference evidence="1" key="1">
    <citation type="submission" date="2019-10" db="EMBL/GenBank/DDBJ databases">
        <authorList>
            <person name="Zhang R."/>
            <person name="Pan Y."/>
            <person name="Wang J."/>
            <person name="Ma R."/>
            <person name="Yu S."/>
        </authorList>
    </citation>
    <scope>NUCLEOTIDE SEQUENCE</scope>
    <source>
        <strain evidence="1">LA-IB0</strain>
        <tissue evidence="1">Leaf</tissue>
    </source>
</reference>
<dbReference type="AlphaFoldDB" id="A0AAV6Y2U5"/>
<dbReference type="EMBL" id="WHWC01000003">
    <property type="protein sequence ID" value="KAG8387034.1"/>
    <property type="molecule type" value="Genomic_DNA"/>
</dbReference>
<organism evidence="1 2">
    <name type="scientific">Buddleja alternifolia</name>
    <dbReference type="NCBI Taxonomy" id="168488"/>
    <lineage>
        <taxon>Eukaryota</taxon>
        <taxon>Viridiplantae</taxon>
        <taxon>Streptophyta</taxon>
        <taxon>Embryophyta</taxon>
        <taxon>Tracheophyta</taxon>
        <taxon>Spermatophyta</taxon>
        <taxon>Magnoliopsida</taxon>
        <taxon>eudicotyledons</taxon>
        <taxon>Gunneridae</taxon>
        <taxon>Pentapetalae</taxon>
        <taxon>asterids</taxon>
        <taxon>lamiids</taxon>
        <taxon>Lamiales</taxon>
        <taxon>Scrophulariaceae</taxon>
        <taxon>Buddlejeae</taxon>
        <taxon>Buddleja</taxon>
    </lineage>
</organism>
<evidence type="ECO:0000313" key="1">
    <source>
        <dbReference type="EMBL" id="KAG8387034.1"/>
    </source>
</evidence>
<gene>
    <name evidence="1" type="ORF">BUALT_Bualt03G0211100</name>
</gene>
<dbReference type="Proteomes" id="UP000826271">
    <property type="component" value="Unassembled WGS sequence"/>
</dbReference>
<name>A0AAV6Y2U5_9LAMI</name>
<dbReference type="Pfam" id="PF05056">
    <property type="entry name" value="DUF674"/>
    <property type="match status" value="2"/>
</dbReference>
<proteinExistence type="predicted"/>
<keyword evidence="2" id="KW-1185">Reference proteome</keyword>
<protein>
    <submittedName>
        <fullName evidence="1">Uncharacterized protein</fullName>
    </submittedName>
</protein>
<comment type="caution">
    <text evidence="1">The sequence shown here is derived from an EMBL/GenBank/DDBJ whole genome shotgun (WGS) entry which is preliminary data.</text>
</comment>
<accession>A0AAV6Y2U5</accession>
<dbReference type="PANTHER" id="PTHR33103:SF27">
    <property type="entry name" value="OS04G0594700 PROTEIN"/>
    <property type="match status" value="1"/>
</dbReference>